<proteinExistence type="inferred from homology"/>
<accession>A0A2V0PKS7</accession>
<feature type="compositionally biased region" description="Low complexity" evidence="7">
    <location>
        <begin position="507"/>
        <end position="528"/>
    </location>
</feature>
<evidence type="ECO:0000256" key="4">
    <source>
        <dbReference type="ARBA" id="ARBA00023015"/>
    </source>
</evidence>
<dbReference type="InterPro" id="IPR051243">
    <property type="entry name" value="PcG_WD-repeat"/>
</dbReference>
<evidence type="ECO:0000256" key="5">
    <source>
        <dbReference type="ARBA" id="ARBA00023163"/>
    </source>
</evidence>
<evidence type="ECO:0000256" key="1">
    <source>
        <dbReference type="ARBA" id="ARBA00008075"/>
    </source>
</evidence>
<dbReference type="SMART" id="SM00320">
    <property type="entry name" value="WD40"/>
    <property type="match status" value="6"/>
</dbReference>
<feature type="compositionally biased region" description="Low complexity" evidence="7">
    <location>
        <begin position="438"/>
        <end position="449"/>
    </location>
</feature>
<evidence type="ECO:0000256" key="2">
    <source>
        <dbReference type="ARBA" id="ARBA00022574"/>
    </source>
</evidence>
<dbReference type="InterPro" id="IPR015943">
    <property type="entry name" value="WD40/YVTN_repeat-like_dom_sf"/>
</dbReference>
<evidence type="ECO:0000256" key="6">
    <source>
        <dbReference type="PROSITE-ProRule" id="PRU00221"/>
    </source>
</evidence>
<name>A0A2V0PKS7_9CHLO</name>
<comment type="caution">
    <text evidence="8">The sequence shown here is derived from an EMBL/GenBank/DDBJ whole genome shotgun (WGS) entry which is preliminary data.</text>
</comment>
<keyword evidence="9" id="KW-1185">Reference proteome</keyword>
<feature type="compositionally biased region" description="Low complexity" evidence="7">
    <location>
        <begin position="387"/>
        <end position="417"/>
    </location>
</feature>
<dbReference type="EMBL" id="BDRX01000221">
    <property type="protein sequence ID" value="GBG00405.1"/>
    <property type="molecule type" value="Genomic_DNA"/>
</dbReference>
<dbReference type="STRING" id="307507.A0A2V0PKS7"/>
<evidence type="ECO:0000256" key="7">
    <source>
        <dbReference type="SAM" id="MobiDB-lite"/>
    </source>
</evidence>
<dbReference type="InParanoid" id="A0A2V0PKS7"/>
<feature type="repeat" description="WD" evidence="6">
    <location>
        <begin position="68"/>
        <end position="110"/>
    </location>
</feature>
<comment type="similarity">
    <text evidence="1">Belongs to the WD repeat ESC family.</text>
</comment>
<dbReference type="AlphaFoldDB" id="A0A2V0PKS7"/>
<protein>
    <submittedName>
        <fullName evidence="8">Uncharacterized protein</fullName>
    </submittedName>
</protein>
<dbReference type="SUPFAM" id="SSF50978">
    <property type="entry name" value="WD40 repeat-like"/>
    <property type="match status" value="1"/>
</dbReference>
<gene>
    <name evidence="8" type="ORF">Rsub_13129</name>
</gene>
<dbReference type="OrthoDB" id="7318948at2759"/>
<dbReference type="PROSITE" id="PS50294">
    <property type="entry name" value="WD_REPEATS_REGION"/>
    <property type="match status" value="2"/>
</dbReference>
<dbReference type="InterPro" id="IPR036322">
    <property type="entry name" value="WD40_repeat_dom_sf"/>
</dbReference>
<keyword evidence="4" id="KW-0805">Transcription regulation</keyword>
<dbReference type="Gene3D" id="2.130.10.10">
    <property type="entry name" value="YVTN repeat-like/Quinoprotein amine dehydrogenase"/>
    <property type="match status" value="1"/>
</dbReference>
<feature type="repeat" description="WD" evidence="6">
    <location>
        <begin position="114"/>
        <end position="149"/>
    </location>
</feature>
<evidence type="ECO:0000313" key="9">
    <source>
        <dbReference type="Proteomes" id="UP000247498"/>
    </source>
</evidence>
<organism evidence="8 9">
    <name type="scientific">Raphidocelis subcapitata</name>
    <dbReference type="NCBI Taxonomy" id="307507"/>
    <lineage>
        <taxon>Eukaryota</taxon>
        <taxon>Viridiplantae</taxon>
        <taxon>Chlorophyta</taxon>
        <taxon>core chlorophytes</taxon>
        <taxon>Chlorophyceae</taxon>
        <taxon>CS clade</taxon>
        <taxon>Sphaeropleales</taxon>
        <taxon>Selenastraceae</taxon>
        <taxon>Raphidocelis</taxon>
    </lineage>
</organism>
<keyword evidence="5" id="KW-0804">Transcription</keyword>
<sequence length="543" mass="54386">MAEPISFTYAGHVVEHHGRPIYCLSFNRVDPAYKDLLATVGKNRATVYQIRPGGRAEVVQAYTDPDSLKGHGSDIHDIAAAPSRPQLVLTASKDESVRLWSLAGGACVAVFGGEGAHSHEVISLDWHPWRPHLFASAGMDSAVKVWSLKGIWSKVDRSDTWHLDQASRGRAFRAAVGEHPVFSSQRLHGDYVDCVRWLGDLLLSKSVKGEILLTRPEYPDDPALQTSGAFTKLRSFELPSSGMWWVRFSVSLPGDLLVCGNGEGRLFCWDPSGGAGGGAGAVLARKGCGRVVRQTAISLEGDLIAASCDDGSVWIWQKGGGGAGAATGTTATTAVDAAASSGGGGGGGGASAGAASGAPGQGGGAAQFGEAAGPRPGGNGSDGGGSSSSESGGRSSSSESGSGSSSSEGGSGSSSESGSGGGSSEGGSGGGSGGRRSSGGASASASSSDSEGEGLSPEPRRQREAAAAGAGPGGPAPRLPSIKPSPSAAFNGANGTAAAGSGGGGQQLQSGQQQQQQQRQRRPATPAAAPKPLVEVIELLDSD</sequence>
<feature type="compositionally biased region" description="Gly residues" evidence="7">
    <location>
        <begin position="375"/>
        <end position="386"/>
    </location>
</feature>
<dbReference type="Pfam" id="PF00400">
    <property type="entry name" value="WD40"/>
    <property type="match status" value="3"/>
</dbReference>
<reference evidence="8 9" key="1">
    <citation type="journal article" date="2018" name="Sci. Rep.">
        <title>Raphidocelis subcapitata (=Pseudokirchneriella subcapitata) provides an insight into genome evolution and environmental adaptations in the Sphaeropleales.</title>
        <authorList>
            <person name="Suzuki S."/>
            <person name="Yamaguchi H."/>
            <person name="Nakajima N."/>
            <person name="Kawachi M."/>
        </authorList>
    </citation>
    <scope>NUCLEOTIDE SEQUENCE [LARGE SCALE GENOMIC DNA]</scope>
    <source>
        <strain evidence="8 9">NIES-35</strain>
    </source>
</reference>
<dbReference type="FunCoup" id="A0A2V0PKS7">
    <property type="interactions" value="1739"/>
</dbReference>
<keyword evidence="3" id="KW-0677">Repeat</keyword>
<dbReference type="PANTHER" id="PTHR10253">
    <property type="entry name" value="POLYCOMB PROTEIN"/>
    <property type="match status" value="1"/>
</dbReference>
<evidence type="ECO:0000256" key="3">
    <source>
        <dbReference type="ARBA" id="ARBA00022737"/>
    </source>
</evidence>
<evidence type="ECO:0000313" key="8">
    <source>
        <dbReference type="EMBL" id="GBG00405.1"/>
    </source>
</evidence>
<feature type="compositionally biased region" description="Gly residues" evidence="7">
    <location>
        <begin position="341"/>
        <end position="351"/>
    </location>
</feature>
<dbReference type="PROSITE" id="PS50082">
    <property type="entry name" value="WD_REPEATS_2"/>
    <property type="match status" value="2"/>
</dbReference>
<feature type="region of interest" description="Disordered" evidence="7">
    <location>
        <begin position="340"/>
        <end position="543"/>
    </location>
</feature>
<dbReference type="InterPro" id="IPR001680">
    <property type="entry name" value="WD40_rpt"/>
</dbReference>
<keyword evidence="2 6" id="KW-0853">WD repeat</keyword>
<dbReference type="Proteomes" id="UP000247498">
    <property type="component" value="Unassembled WGS sequence"/>
</dbReference>
<feature type="compositionally biased region" description="Gly residues" evidence="7">
    <location>
        <begin position="418"/>
        <end position="437"/>
    </location>
</feature>